<dbReference type="SUPFAM" id="SSF50129">
    <property type="entry name" value="GroES-like"/>
    <property type="match status" value="1"/>
</dbReference>
<feature type="region of interest" description="Disordered" evidence="1">
    <location>
        <begin position="1"/>
        <end position="25"/>
    </location>
</feature>
<dbReference type="InterPro" id="IPR020843">
    <property type="entry name" value="ER"/>
</dbReference>
<gene>
    <name evidence="3" type="ORF">GCM10022232_32820</name>
</gene>
<evidence type="ECO:0000259" key="2">
    <source>
        <dbReference type="SMART" id="SM00829"/>
    </source>
</evidence>
<dbReference type="PANTHER" id="PTHR11695">
    <property type="entry name" value="ALCOHOL DEHYDROGENASE RELATED"/>
    <property type="match status" value="1"/>
</dbReference>
<dbReference type="Gene3D" id="3.40.50.720">
    <property type="entry name" value="NAD(P)-binding Rossmann-like Domain"/>
    <property type="match status" value="1"/>
</dbReference>
<dbReference type="InterPro" id="IPR050700">
    <property type="entry name" value="YIM1/Zinc_Alcohol_DH_Fams"/>
</dbReference>
<evidence type="ECO:0000313" key="4">
    <source>
        <dbReference type="Proteomes" id="UP001500456"/>
    </source>
</evidence>
<feature type="compositionally biased region" description="Low complexity" evidence="1">
    <location>
        <begin position="1"/>
        <end position="20"/>
    </location>
</feature>
<feature type="domain" description="Enoyl reductase (ER)" evidence="2">
    <location>
        <begin position="24"/>
        <end position="318"/>
    </location>
</feature>
<keyword evidence="4" id="KW-1185">Reference proteome</keyword>
<protein>
    <submittedName>
        <fullName evidence="3">NADP-dependent oxidoreductase</fullName>
    </submittedName>
</protein>
<dbReference type="PANTHER" id="PTHR11695:SF294">
    <property type="entry name" value="RETICULON-4-INTERACTING PROTEIN 1, MITOCHONDRIAL"/>
    <property type="match status" value="1"/>
</dbReference>
<dbReference type="Pfam" id="PF13602">
    <property type="entry name" value="ADH_zinc_N_2"/>
    <property type="match status" value="1"/>
</dbReference>
<accession>A0ABP7R957</accession>
<dbReference type="RefSeq" id="WP_345564158.1">
    <property type="nucleotide sequence ID" value="NZ_BAAAZX010000008.1"/>
</dbReference>
<organism evidence="3 4">
    <name type="scientific">Streptomyces plumbiresistens</name>
    <dbReference type="NCBI Taxonomy" id="511811"/>
    <lineage>
        <taxon>Bacteria</taxon>
        <taxon>Bacillati</taxon>
        <taxon>Actinomycetota</taxon>
        <taxon>Actinomycetes</taxon>
        <taxon>Kitasatosporales</taxon>
        <taxon>Streptomycetaceae</taxon>
        <taxon>Streptomyces</taxon>
    </lineage>
</organism>
<sequence>MTTEQPRTTTEQPPTQVTTQHRFGGPEVLTVEERPRPVPAAGEVLVRVRAAGVGPEDRLARSGSAPVYGEPPFTLGRDVSGVVEEVGAEVVGFRPGDEVFGPVDGGGHALHVTAPAGRFALKPAPLDHVRAAAAPTATLTAWQALIDIARVGPGTRVLIHAAAGGVGHAAVQLAKAEGAYVIGTARADDHAFLRDLGADELVDDSTTDFTTVVHDIEVALDLVGGAHGPRTLGTLRPKGLLICAVPGDLGLAPEDVEARGMRFAVVQAKPSAERLTKIAALLTDHRIRLHVDATFPLAEVAEAHELGEAGSVRGGVVLVMPD</sequence>
<dbReference type="InterPro" id="IPR036291">
    <property type="entry name" value="NAD(P)-bd_dom_sf"/>
</dbReference>
<comment type="caution">
    <text evidence="3">The sequence shown here is derived from an EMBL/GenBank/DDBJ whole genome shotgun (WGS) entry which is preliminary data.</text>
</comment>
<proteinExistence type="predicted"/>
<name>A0ABP7R957_9ACTN</name>
<reference evidence="4" key="1">
    <citation type="journal article" date="2019" name="Int. J. Syst. Evol. Microbiol.">
        <title>The Global Catalogue of Microorganisms (GCM) 10K type strain sequencing project: providing services to taxonomists for standard genome sequencing and annotation.</title>
        <authorList>
            <consortium name="The Broad Institute Genomics Platform"/>
            <consortium name="The Broad Institute Genome Sequencing Center for Infectious Disease"/>
            <person name="Wu L."/>
            <person name="Ma J."/>
        </authorList>
    </citation>
    <scope>NUCLEOTIDE SEQUENCE [LARGE SCALE GENOMIC DNA]</scope>
    <source>
        <strain evidence="4">JCM 16924</strain>
    </source>
</reference>
<dbReference type="SUPFAM" id="SSF51735">
    <property type="entry name" value="NAD(P)-binding Rossmann-fold domains"/>
    <property type="match status" value="1"/>
</dbReference>
<dbReference type="Gene3D" id="3.90.180.10">
    <property type="entry name" value="Medium-chain alcohol dehydrogenases, catalytic domain"/>
    <property type="match status" value="1"/>
</dbReference>
<evidence type="ECO:0000313" key="3">
    <source>
        <dbReference type="EMBL" id="GAA3994267.1"/>
    </source>
</evidence>
<evidence type="ECO:0000256" key="1">
    <source>
        <dbReference type="SAM" id="MobiDB-lite"/>
    </source>
</evidence>
<dbReference type="CDD" id="cd05289">
    <property type="entry name" value="MDR_like_2"/>
    <property type="match status" value="1"/>
</dbReference>
<dbReference type="EMBL" id="BAAAZX010000008">
    <property type="protein sequence ID" value="GAA3994267.1"/>
    <property type="molecule type" value="Genomic_DNA"/>
</dbReference>
<dbReference type="InterPro" id="IPR011032">
    <property type="entry name" value="GroES-like_sf"/>
</dbReference>
<dbReference type="Pfam" id="PF08240">
    <property type="entry name" value="ADH_N"/>
    <property type="match status" value="1"/>
</dbReference>
<dbReference type="Proteomes" id="UP001500456">
    <property type="component" value="Unassembled WGS sequence"/>
</dbReference>
<dbReference type="SMART" id="SM00829">
    <property type="entry name" value="PKS_ER"/>
    <property type="match status" value="1"/>
</dbReference>
<dbReference type="InterPro" id="IPR013154">
    <property type="entry name" value="ADH-like_N"/>
</dbReference>